<dbReference type="Proteomes" id="UP000699462">
    <property type="component" value="Unassembled WGS sequence"/>
</dbReference>
<dbReference type="AlphaFoldDB" id="A0A8T0DMY3"/>
<reference evidence="1 2" key="1">
    <citation type="submission" date="2019-07" db="EMBL/GenBank/DDBJ databases">
        <title>Annotation for the trematode Paragonimus westermani.</title>
        <authorList>
            <person name="Choi Y.-J."/>
        </authorList>
    </citation>
    <scope>NUCLEOTIDE SEQUENCE [LARGE SCALE GENOMIC DNA]</scope>
    <source>
        <strain evidence="1">180907_Pwestermani</strain>
    </source>
</reference>
<protein>
    <submittedName>
        <fullName evidence="1">Uncharacterized protein</fullName>
    </submittedName>
</protein>
<proteinExistence type="predicted"/>
<accession>A0A8T0DMY3</accession>
<gene>
    <name evidence="1" type="ORF">P879_06233</name>
</gene>
<dbReference type="OrthoDB" id="6261514at2759"/>
<sequence length="166" mass="19010">MCSHLVDVNRTTQTLFDVRNQLRELSNVLGVVQPVQLKQSGIDLVTPPIPRRSPRLIAKDKNGYLDPLESEKLTEQSDLGGKPRFKESQISMLDFLTAQEAYLENHQKAVLNITEDLMKIQADLSEFSKNELNVNYNALVRDVRDDAIKFFTKCLQDKLEIMFCEP</sequence>
<organism evidence="1 2">
    <name type="scientific">Paragonimus westermani</name>
    <dbReference type="NCBI Taxonomy" id="34504"/>
    <lineage>
        <taxon>Eukaryota</taxon>
        <taxon>Metazoa</taxon>
        <taxon>Spiralia</taxon>
        <taxon>Lophotrochozoa</taxon>
        <taxon>Platyhelminthes</taxon>
        <taxon>Trematoda</taxon>
        <taxon>Digenea</taxon>
        <taxon>Plagiorchiida</taxon>
        <taxon>Troglotremata</taxon>
        <taxon>Troglotrematidae</taxon>
        <taxon>Paragonimus</taxon>
    </lineage>
</organism>
<evidence type="ECO:0000313" key="2">
    <source>
        <dbReference type="Proteomes" id="UP000699462"/>
    </source>
</evidence>
<comment type="caution">
    <text evidence="1">The sequence shown here is derived from an EMBL/GenBank/DDBJ whole genome shotgun (WGS) entry which is preliminary data.</text>
</comment>
<dbReference type="EMBL" id="JTDF01002553">
    <property type="protein sequence ID" value="KAF8568686.1"/>
    <property type="molecule type" value="Genomic_DNA"/>
</dbReference>
<evidence type="ECO:0000313" key="1">
    <source>
        <dbReference type="EMBL" id="KAF8568686.1"/>
    </source>
</evidence>
<keyword evidence="2" id="KW-1185">Reference proteome</keyword>
<name>A0A8T0DMY3_9TREM</name>